<organism evidence="2">
    <name type="scientific">Arundo donax</name>
    <name type="common">Giant reed</name>
    <name type="synonym">Donax arundinaceus</name>
    <dbReference type="NCBI Taxonomy" id="35708"/>
    <lineage>
        <taxon>Eukaryota</taxon>
        <taxon>Viridiplantae</taxon>
        <taxon>Streptophyta</taxon>
        <taxon>Embryophyta</taxon>
        <taxon>Tracheophyta</taxon>
        <taxon>Spermatophyta</taxon>
        <taxon>Magnoliopsida</taxon>
        <taxon>Liliopsida</taxon>
        <taxon>Poales</taxon>
        <taxon>Poaceae</taxon>
        <taxon>PACMAD clade</taxon>
        <taxon>Arundinoideae</taxon>
        <taxon>Arundineae</taxon>
        <taxon>Arundo</taxon>
    </lineage>
</organism>
<accession>A0A0A9DI62</accession>
<sequence>MPYGAYSNEIMMCWGIHSSLDHLYLLLFLLKECNPFFVLAAMHMFIFCKAPKFRSLSVLFSALCLYHRTYYRTLQCVIQSTPKTSRFTVTMSTTKVTTTTIMTDDEYYEGDNDNDHNDALR</sequence>
<keyword evidence="1" id="KW-0812">Transmembrane</keyword>
<dbReference type="AlphaFoldDB" id="A0A0A9DI62"/>
<proteinExistence type="predicted"/>
<evidence type="ECO:0000313" key="2">
    <source>
        <dbReference type="EMBL" id="JAD85340.1"/>
    </source>
</evidence>
<protein>
    <submittedName>
        <fullName evidence="2">Uncharacterized protein</fullName>
    </submittedName>
</protein>
<keyword evidence="1" id="KW-0472">Membrane</keyword>
<keyword evidence="1" id="KW-1133">Transmembrane helix</keyword>
<evidence type="ECO:0000256" key="1">
    <source>
        <dbReference type="SAM" id="Phobius"/>
    </source>
</evidence>
<reference evidence="2" key="1">
    <citation type="submission" date="2014-09" db="EMBL/GenBank/DDBJ databases">
        <authorList>
            <person name="Magalhaes I.L.F."/>
            <person name="Oliveira U."/>
            <person name="Santos F.R."/>
            <person name="Vidigal T.H.D.A."/>
            <person name="Brescovit A.D."/>
            <person name="Santos A.J."/>
        </authorList>
    </citation>
    <scope>NUCLEOTIDE SEQUENCE</scope>
    <source>
        <tissue evidence="2">Shoot tissue taken approximately 20 cm above the soil surface</tissue>
    </source>
</reference>
<feature type="transmembrane region" description="Helical" evidence="1">
    <location>
        <begin position="24"/>
        <end position="47"/>
    </location>
</feature>
<name>A0A0A9DI62_ARUDO</name>
<dbReference type="EMBL" id="GBRH01212555">
    <property type="protein sequence ID" value="JAD85340.1"/>
    <property type="molecule type" value="Transcribed_RNA"/>
</dbReference>
<reference evidence="2" key="2">
    <citation type="journal article" date="2015" name="Data Brief">
        <title>Shoot transcriptome of the giant reed, Arundo donax.</title>
        <authorList>
            <person name="Barrero R.A."/>
            <person name="Guerrero F.D."/>
            <person name="Moolhuijzen P."/>
            <person name="Goolsby J.A."/>
            <person name="Tidwell J."/>
            <person name="Bellgard S.E."/>
            <person name="Bellgard M.I."/>
        </authorList>
    </citation>
    <scope>NUCLEOTIDE SEQUENCE</scope>
    <source>
        <tissue evidence="2">Shoot tissue taken approximately 20 cm above the soil surface</tissue>
    </source>
</reference>